<evidence type="ECO:0000313" key="3">
    <source>
        <dbReference type="EMBL" id="AKT93858.1"/>
    </source>
</evidence>
<evidence type="ECO:0000256" key="1">
    <source>
        <dbReference type="SAM" id="Phobius"/>
    </source>
</evidence>
<evidence type="ECO:0000313" key="6">
    <source>
        <dbReference type="EMBL" id="AKT95031.1"/>
    </source>
</evidence>
<dbReference type="EMBL" id="KT030673">
    <property type="protein sequence ID" value="AKT95031.1"/>
    <property type="molecule type" value="Genomic_DNA"/>
</dbReference>
<dbReference type="EMBL" id="KP888565">
    <property type="protein sequence ID" value="AKT25977.1"/>
    <property type="molecule type" value="Genomic_DNA"/>
</dbReference>
<protein>
    <submittedName>
        <fullName evidence="6">Uncharacterized protein</fullName>
    </submittedName>
</protein>
<keyword evidence="1" id="KW-0812">Transmembrane</keyword>
<dbReference type="EMBL" id="KT175740">
    <property type="protein sequence ID" value="AKT93858.1"/>
    <property type="molecule type" value="Genomic_DNA"/>
</dbReference>
<keyword evidence="1" id="KW-0472">Membrane</keyword>
<sequence>MYLLNNSFSILLVSITPFGSQKSNLFIWIIVFFVFTLYVPNISLVLPLCGFFCLSSITIRYSFFFSNFCNFATNFILVFWVICSFIGDLVVLLCYFVTKFFQNLQRWWVRDLPRAA</sequence>
<dbReference type="EMBL" id="KT030671">
    <property type="protein sequence ID" value="AKT94936.1"/>
    <property type="molecule type" value="Genomic_DNA"/>
</dbReference>
<feature type="transmembrane region" description="Helical" evidence="1">
    <location>
        <begin position="75"/>
        <end position="98"/>
    </location>
</feature>
<evidence type="ECO:0000313" key="4">
    <source>
        <dbReference type="EMBL" id="AKT94936.1"/>
    </source>
</evidence>
<accession>A0A0K1HS11</accession>
<keyword evidence="6" id="KW-0496">Mitochondrion</keyword>
<evidence type="ECO:0000313" key="2">
    <source>
        <dbReference type="EMBL" id="AKT25977.1"/>
    </source>
</evidence>
<proteinExistence type="predicted"/>
<dbReference type="EMBL" id="KT030672">
    <property type="protein sequence ID" value="AKT94992.1"/>
    <property type="molecule type" value="Genomic_DNA"/>
</dbReference>
<feature type="transmembrane region" description="Helical" evidence="1">
    <location>
        <begin position="25"/>
        <end position="54"/>
    </location>
</feature>
<keyword evidence="1" id="KW-1133">Transmembrane helix</keyword>
<reference evidence="6" key="1">
    <citation type="journal article" date="2015" name="Genome Med.">
        <title>Clinical metagenomic identification of Balamuthia mandrillaris encephalitis and assembly of the draft genome: the continuing case for reference genome sequencing.</title>
        <authorList>
            <person name="Greninger A.L."/>
            <person name="Messacar K."/>
            <person name="Dunnebacke T."/>
            <person name="Naccache S.N."/>
            <person name="Federman S."/>
            <person name="Bouquet J."/>
            <person name="Mirsky D."/>
            <person name="Nomura Y."/>
            <person name="Yagi S."/>
            <person name="Glaser C."/>
            <person name="Vollmer M."/>
            <person name="Press C.A."/>
            <person name="Klenschmidt-DeMasters B.K."/>
            <person name="Dominguez S.R."/>
            <person name="Chiu C.Y."/>
        </authorList>
    </citation>
    <scope>NUCLEOTIDE SEQUENCE</scope>
    <source>
        <strain evidence="2">2046</strain>
        <strain evidence="3">2046-1</strain>
        <strain evidence="4">OK1</strain>
        <strain evidence="5">RP5</strain>
        <strain evidence="6">SAM</strain>
    </source>
</reference>
<organism evidence="6">
    <name type="scientific">Balamuthia mandrillaris</name>
    <dbReference type="NCBI Taxonomy" id="66527"/>
    <lineage>
        <taxon>Eukaryota</taxon>
        <taxon>Amoebozoa</taxon>
        <taxon>Discosea</taxon>
        <taxon>Longamoebia</taxon>
        <taxon>Centramoebida</taxon>
        <taxon>Balamuthiidae</taxon>
        <taxon>Balamuthia</taxon>
    </lineage>
</organism>
<dbReference type="AlphaFoldDB" id="A0A0K1HS11"/>
<name>A0A0K1HS11_9EUKA</name>
<geneLocation type="mitochondrion" evidence="6"/>
<evidence type="ECO:0000313" key="5">
    <source>
        <dbReference type="EMBL" id="AKT94992.1"/>
    </source>
</evidence>